<dbReference type="EMBL" id="BGPR01026960">
    <property type="protein sequence ID" value="GBN97089.1"/>
    <property type="molecule type" value="Genomic_DNA"/>
</dbReference>
<accession>A0A4Y2TCF1</accession>
<reference evidence="1 2" key="1">
    <citation type="journal article" date="2019" name="Sci. Rep.">
        <title>Orb-weaving spider Araneus ventricosus genome elucidates the spidroin gene catalogue.</title>
        <authorList>
            <person name="Kono N."/>
            <person name="Nakamura H."/>
            <person name="Ohtoshi R."/>
            <person name="Moran D.A.P."/>
            <person name="Shinohara A."/>
            <person name="Yoshida Y."/>
            <person name="Fujiwara M."/>
            <person name="Mori M."/>
            <person name="Tomita M."/>
            <person name="Arakawa K."/>
        </authorList>
    </citation>
    <scope>NUCLEOTIDE SEQUENCE [LARGE SCALE GENOMIC DNA]</scope>
</reference>
<dbReference type="Proteomes" id="UP000499080">
    <property type="component" value="Unassembled WGS sequence"/>
</dbReference>
<protein>
    <submittedName>
        <fullName evidence="1">Uncharacterized protein</fullName>
    </submittedName>
</protein>
<feature type="non-terminal residue" evidence="1">
    <location>
        <position position="1"/>
    </location>
</feature>
<keyword evidence="2" id="KW-1185">Reference proteome</keyword>
<evidence type="ECO:0000313" key="1">
    <source>
        <dbReference type="EMBL" id="GBN97089.1"/>
    </source>
</evidence>
<sequence>YNQLKLRCLLNEFCTAPELSKAVGQIEISIPFEWVLDIMKTDWSRTKAWLHLVD</sequence>
<gene>
    <name evidence="1" type="ORF">AVEN_226071-2_1</name>
</gene>
<organism evidence="1 2">
    <name type="scientific">Araneus ventricosus</name>
    <name type="common">Orbweaver spider</name>
    <name type="synonym">Epeira ventricosa</name>
    <dbReference type="NCBI Taxonomy" id="182803"/>
    <lineage>
        <taxon>Eukaryota</taxon>
        <taxon>Metazoa</taxon>
        <taxon>Ecdysozoa</taxon>
        <taxon>Arthropoda</taxon>
        <taxon>Chelicerata</taxon>
        <taxon>Arachnida</taxon>
        <taxon>Araneae</taxon>
        <taxon>Araneomorphae</taxon>
        <taxon>Entelegynae</taxon>
        <taxon>Araneoidea</taxon>
        <taxon>Araneidae</taxon>
        <taxon>Araneus</taxon>
    </lineage>
</organism>
<name>A0A4Y2TCF1_ARAVE</name>
<proteinExistence type="predicted"/>
<comment type="caution">
    <text evidence="1">The sequence shown here is derived from an EMBL/GenBank/DDBJ whole genome shotgun (WGS) entry which is preliminary data.</text>
</comment>
<dbReference type="AlphaFoldDB" id="A0A4Y2TCF1"/>
<evidence type="ECO:0000313" key="2">
    <source>
        <dbReference type="Proteomes" id="UP000499080"/>
    </source>
</evidence>